<reference evidence="3" key="1">
    <citation type="journal article" date="2017" name="Nat. Ecol. Evol.">
        <title>Genome expansion and lineage-specific genetic innovations in the forest pathogenic fungi Armillaria.</title>
        <authorList>
            <person name="Sipos G."/>
            <person name="Prasanna A.N."/>
            <person name="Walter M.C."/>
            <person name="O'Connor E."/>
            <person name="Balint B."/>
            <person name="Krizsan K."/>
            <person name="Kiss B."/>
            <person name="Hess J."/>
            <person name="Varga T."/>
            <person name="Slot J."/>
            <person name="Riley R."/>
            <person name="Boka B."/>
            <person name="Rigling D."/>
            <person name="Barry K."/>
            <person name="Lee J."/>
            <person name="Mihaltcheva S."/>
            <person name="LaButti K."/>
            <person name="Lipzen A."/>
            <person name="Waldron R."/>
            <person name="Moloney N.M."/>
            <person name="Sperisen C."/>
            <person name="Kredics L."/>
            <person name="Vagvoelgyi C."/>
            <person name="Patrignani A."/>
            <person name="Fitzpatrick D."/>
            <person name="Nagy I."/>
            <person name="Doyle S."/>
            <person name="Anderson J.B."/>
            <person name="Grigoriev I.V."/>
            <person name="Gueldener U."/>
            <person name="Muensterkoetter M."/>
            <person name="Nagy L.G."/>
        </authorList>
    </citation>
    <scope>NUCLEOTIDE SEQUENCE [LARGE SCALE GENOMIC DNA]</scope>
    <source>
        <strain evidence="3">Ar21-2</strain>
    </source>
</reference>
<gene>
    <name evidence="2" type="ORF">ARMGADRAFT_1091727</name>
</gene>
<name>A0A2H3CD23_ARMGA</name>
<evidence type="ECO:0000313" key="2">
    <source>
        <dbReference type="EMBL" id="PBK80975.1"/>
    </source>
</evidence>
<feature type="region of interest" description="Disordered" evidence="1">
    <location>
        <begin position="102"/>
        <end position="125"/>
    </location>
</feature>
<proteinExistence type="predicted"/>
<dbReference type="OrthoDB" id="10430882at2759"/>
<organism evidence="2 3">
    <name type="scientific">Armillaria gallica</name>
    <name type="common">Bulbous honey fungus</name>
    <name type="synonym">Armillaria bulbosa</name>
    <dbReference type="NCBI Taxonomy" id="47427"/>
    <lineage>
        <taxon>Eukaryota</taxon>
        <taxon>Fungi</taxon>
        <taxon>Dikarya</taxon>
        <taxon>Basidiomycota</taxon>
        <taxon>Agaricomycotina</taxon>
        <taxon>Agaricomycetes</taxon>
        <taxon>Agaricomycetidae</taxon>
        <taxon>Agaricales</taxon>
        <taxon>Marasmiineae</taxon>
        <taxon>Physalacriaceae</taxon>
        <taxon>Armillaria</taxon>
    </lineage>
</organism>
<evidence type="ECO:0000313" key="3">
    <source>
        <dbReference type="Proteomes" id="UP000217790"/>
    </source>
</evidence>
<keyword evidence="3" id="KW-1185">Reference proteome</keyword>
<evidence type="ECO:0000256" key="1">
    <source>
        <dbReference type="SAM" id="MobiDB-lite"/>
    </source>
</evidence>
<sequence length="125" mass="13321">MHADARSPYLTLHDEWPLSSPNETPVIKKALGMDTVNDLPAAILIFPPSTTLSAKSAVRKYDLCLPILHKDDVSTSVSTAIIRARKGWPPIIRAGANLARGDISSSGEQAGRQEQDDAGGGMTIS</sequence>
<protein>
    <submittedName>
        <fullName evidence="2">Uncharacterized protein</fullName>
    </submittedName>
</protein>
<accession>A0A2H3CD23</accession>
<dbReference type="Proteomes" id="UP000217790">
    <property type="component" value="Unassembled WGS sequence"/>
</dbReference>
<dbReference type="EMBL" id="KZ293737">
    <property type="protein sequence ID" value="PBK80975.1"/>
    <property type="molecule type" value="Genomic_DNA"/>
</dbReference>
<dbReference type="AlphaFoldDB" id="A0A2H3CD23"/>
<dbReference type="InParanoid" id="A0A2H3CD23"/>